<dbReference type="EMBL" id="RBNI01006699">
    <property type="protein sequence ID" value="RUP45847.1"/>
    <property type="molecule type" value="Genomic_DNA"/>
</dbReference>
<keyword evidence="4" id="KW-1185">Reference proteome</keyword>
<dbReference type="PANTHER" id="PTHR11538">
    <property type="entry name" value="PHENYLALANYL-TRNA SYNTHETASE"/>
    <property type="match status" value="1"/>
</dbReference>
<dbReference type="PANTHER" id="PTHR11538:SF26">
    <property type="entry name" value="FERREDOXIN-FOLD ANTICODON-BINDING DOMAIN-CONTAINING PROTEIN 1"/>
    <property type="match status" value="1"/>
</dbReference>
<reference evidence="3 4" key="1">
    <citation type="journal article" date="2018" name="New Phytol.">
        <title>Phylogenomics of Endogonaceae and evolution of mycorrhizas within Mucoromycota.</title>
        <authorList>
            <person name="Chang Y."/>
            <person name="Desiro A."/>
            <person name="Na H."/>
            <person name="Sandor L."/>
            <person name="Lipzen A."/>
            <person name="Clum A."/>
            <person name="Barry K."/>
            <person name="Grigoriev I.V."/>
            <person name="Martin F.M."/>
            <person name="Stajich J.E."/>
            <person name="Smith M.E."/>
            <person name="Bonito G."/>
            <person name="Spatafora J.W."/>
        </authorList>
    </citation>
    <scope>NUCLEOTIDE SEQUENCE [LARGE SCALE GENOMIC DNA]</scope>
    <source>
        <strain evidence="3 4">GMNB39</strain>
    </source>
</reference>
<evidence type="ECO:0000256" key="1">
    <source>
        <dbReference type="SAM" id="MobiDB-lite"/>
    </source>
</evidence>
<feature type="region of interest" description="Disordered" evidence="1">
    <location>
        <begin position="31"/>
        <end position="50"/>
    </location>
</feature>
<gene>
    <name evidence="3" type="ORF">BC936DRAFT_147664</name>
</gene>
<dbReference type="GO" id="GO:0005737">
    <property type="term" value="C:cytoplasm"/>
    <property type="evidence" value="ECO:0007669"/>
    <property type="project" value="TreeGrafter"/>
</dbReference>
<evidence type="ECO:0000313" key="3">
    <source>
        <dbReference type="EMBL" id="RUP45847.1"/>
    </source>
</evidence>
<protein>
    <recommendedName>
        <fullName evidence="2">25S rRNA (uridine-N(3))-methyltransferase BMT5-like domain-containing protein</fullName>
    </recommendedName>
</protein>
<organism evidence="3 4">
    <name type="scientific">Jimgerdemannia flammicorona</name>
    <dbReference type="NCBI Taxonomy" id="994334"/>
    <lineage>
        <taxon>Eukaryota</taxon>
        <taxon>Fungi</taxon>
        <taxon>Fungi incertae sedis</taxon>
        <taxon>Mucoromycota</taxon>
        <taxon>Mucoromycotina</taxon>
        <taxon>Endogonomycetes</taxon>
        <taxon>Endogonales</taxon>
        <taxon>Endogonaceae</taxon>
        <taxon>Jimgerdemannia</taxon>
    </lineage>
</organism>
<name>A0A433D4R3_9FUNG</name>
<dbReference type="GO" id="GO:0070042">
    <property type="term" value="F:rRNA (uridine-N3-)-methyltransferase activity"/>
    <property type="evidence" value="ECO:0007669"/>
    <property type="project" value="InterPro"/>
</dbReference>
<feature type="domain" description="25S rRNA (uridine-N(3))-methyltransferase BMT5-like" evidence="2">
    <location>
        <begin position="65"/>
        <end position="242"/>
    </location>
</feature>
<evidence type="ECO:0000259" key="2">
    <source>
        <dbReference type="Pfam" id="PF10354"/>
    </source>
</evidence>
<dbReference type="OrthoDB" id="273345at2759"/>
<evidence type="ECO:0000313" key="4">
    <source>
        <dbReference type="Proteomes" id="UP000268093"/>
    </source>
</evidence>
<dbReference type="InterPro" id="IPR019446">
    <property type="entry name" value="BMT5-like"/>
</dbReference>
<dbReference type="AlphaFoldDB" id="A0A433D4R3"/>
<comment type="caution">
    <text evidence="3">The sequence shown here is derived from an EMBL/GenBank/DDBJ whole genome shotgun (WGS) entry which is preliminary data.</text>
</comment>
<feature type="region of interest" description="Disordered" evidence="1">
    <location>
        <begin position="277"/>
        <end position="320"/>
    </location>
</feature>
<accession>A0A433D4R3</accession>
<sequence>MPKARPKPRATKLKDALSKLLTEQQKYKKKQAAVAAASQPPKPNFSTAAAPKHFKRPYTGLDRILLVGEGNFSFARALVEHVPGTGEGLVATCFDSEGVLIQKYESEPSANIAVIEAVGGTVLYEVDATKLEKCKAIKGKRFDKIVFNFPHAGAGIKDQDRNILTNQSLLLSFLTSSLPFLSSPTHHPLTDKQHGEIHITLKSGTPYDLWNVRQLAKQTGVLAAKTAFPFEPAAYPGYEHRRTLGFKEGMSRGGNEEIEDKKPKTYVFVSKEAVGEEVEKVREGMKRKRKDARAERSGARAGRKGKRRGEKDGERNDDSE</sequence>
<proteinExistence type="predicted"/>
<dbReference type="Pfam" id="PF10354">
    <property type="entry name" value="BMT5-like"/>
    <property type="match status" value="1"/>
</dbReference>
<dbReference type="Proteomes" id="UP000268093">
    <property type="component" value="Unassembled WGS sequence"/>
</dbReference>
<feature type="compositionally biased region" description="Basic and acidic residues" evidence="1">
    <location>
        <begin position="309"/>
        <end position="320"/>
    </location>
</feature>
<dbReference type="GO" id="GO:0070475">
    <property type="term" value="P:rRNA base methylation"/>
    <property type="evidence" value="ECO:0007669"/>
    <property type="project" value="InterPro"/>
</dbReference>